<dbReference type="Pfam" id="PF14384">
    <property type="entry name" value="BrnA_antitoxin"/>
    <property type="match status" value="1"/>
</dbReference>
<dbReference type="RefSeq" id="WP_165136750.1">
    <property type="nucleotide sequence ID" value="NZ_CP049250.1"/>
</dbReference>
<name>A0A7W6LED6_9HYPH</name>
<dbReference type="InterPro" id="IPR025528">
    <property type="entry name" value="BrnA_antitoxin"/>
</dbReference>
<dbReference type="AlphaFoldDB" id="A0A7W6LED6"/>
<evidence type="ECO:0000313" key="2">
    <source>
        <dbReference type="Proteomes" id="UP000519897"/>
    </source>
</evidence>
<accession>A0A7W6LED6</accession>
<comment type="caution">
    <text evidence="1">The sequence shown here is derived from an EMBL/GenBank/DDBJ whole genome shotgun (WGS) entry which is preliminary data.</text>
</comment>
<dbReference type="Proteomes" id="UP000519897">
    <property type="component" value="Unassembled WGS sequence"/>
</dbReference>
<sequence length="105" mass="11887">MVTTPDRSNHFVEGRGYSQADWDSVDSAPLTEEELEAMRPAREVLPAQFFEALDLARKRRGRPVSDSPKIAVTLRVDADVLEEYRKQGKGWQTKMNEVLRKAAGL</sequence>
<protein>
    <submittedName>
        <fullName evidence="1">Uncharacterized protein (DUF4415 family)</fullName>
    </submittedName>
</protein>
<keyword evidence="2" id="KW-1185">Reference proteome</keyword>
<proteinExistence type="predicted"/>
<organism evidence="1 2">
    <name type="scientific">Rhizobium rhizoryzae</name>
    <dbReference type="NCBI Taxonomy" id="451876"/>
    <lineage>
        <taxon>Bacteria</taxon>
        <taxon>Pseudomonadati</taxon>
        <taxon>Pseudomonadota</taxon>
        <taxon>Alphaproteobacteria</taxon>
        <taxon>Hyphomicrobiales</taxon>
        <taxon>Rhizobiaceae</taxon>
        <taxon>Rhizobium/Agrobacterium group</taxon>
        <taxon>Rhizobium</taxon>
    </lineage>
</organism>
<evidence type="ECO:0000313" key="1">
    <source>
        <dbReference type="EMBL" id="MBB4142788.1"/>
    </source>
</evidence>
<dbReference type="EMBL" id="JACIEC010000001">
    <property type="protein sequence ID" value="MBB4142788.1"/>
    <property type="molecule type" value="Genomic_DNA"/>
</dbReference>
<reference evidence="1 2" key="1">
    <citation type="submission" date="2020-08" db="EMBL/GenBank/DDBJ databases">
        <title>Genomic Encyclopedia of Type Strains, Phase IV (KMG-IV): sequencing the most valuable type-strain genomes for metagenomic binning, comparative biology and taxonomic classification.</title>
        <authorList>
            <person name="Goeker M."/>
        </authorList>
    </citation>
    <scope>NUCLEOTIDE SEQUENCE [LARGE SCALE GENOMIC DNA]</scope>
    <source>
        <strain evidence="1 2">DSM 29514</strain>
    </source>
</reference>
<gene>
    <name evidence="1" type="ORF">GGQ72_001287</name>
</gene>